<dbReference type="RefSeq" id="WP_187562326.1">
    <property type="nucleotide sequence ID" value="NZ_JACGWS010000006.1"/>
</dbReference>
<dbReference type="SUPFAM" id="SSF56925">
    <property type="entry name" value="OMPA-like"/>
    <property type="match status" value="1"/>
</dbReference>
<evidence type="ECO:0000256" key="2">
    <source>
        <dbReference type="SAM" id="Phobius"/>
    </source>
</evidence>
<feature type="compositionally biased region" description="Polar residues" evidence="1">
    <location>
        <begin position="96"/>
        <end position="107"/>
    </location>
</feature>
<evidence type="ECO:0000256" key="1">
    <source>
        <dbReference type="SAM" id="MobiDB-lite"/>
    </source>
</evidence>
<keyword evidence="2" id="KW-0812">Transmembrane</keyword>
<proteinExistence type="predicted"/>
<name>A0ABR7Q9N6_9FLAO</name>
<dbReference type="EMBL" id="JACGWS010000006">
    <property type="protein sequence ID" value="MBC8755276.1"/>
    <property type="molecule type" value="Genomic_DNA"/>
</dbReference>
<evidence type="ECO:0000313" key="3">
    <source>
        <dbReference type="EMBL" id="MBC8755276.1"/>
    </source>
</evidence>
<dbReference type="Proteomes" id="UP000619238">
    <property type="component" value="Unassembled WGS sequence"/>
</dbReference>
<keyword evidence="2" id="KW-1133">Transmembrane helix</keyword>
<feature type="compositionally biased region" description="Polar residues" evidence="1">
    <location>
        <begin position="76"/>
        <end position="89"/>
    </location>
</feature>
<dbReference type="InterPro" id="IPR011250">
    <property type="entry name" value="OMP/PagP_B-barrel"/>
</dbReference>
<feature type="compositionally biased region" description="Low complexity" evidence="1">
    <location>
        <begin position="297"/>
        <end position="311"/>
    </location>
</feature>
<comment type="caution">
    <text evidence="3">The sequence shown here is derived from an EMBL/GenBank/DDBJ whole genome shotgun (WGS) entry which is preliminary data.</text>
</comment>
<evidence type="ECO:0008006" key="5">
    <source>
        <dbReference type="Google" id="ProtNLM"/>
    </source>
</evidence>
<reference evidence="3 4" key="1">
    <citation type="submission" date="2020-07" db="EMBL/GenBank/DDBJ databases">
        <title>Description of Kordia aestuariivivens sp. nov., isolated from a tidal flat.</title>
        <authorList>
            <person name="Park S."/>
            <person name="Yoon J.-H."/>
        </authorList>
    </citation>
    <scope>NUCLEOTIDE SEQUENCE [LARGE SCALE GENOMIC DNA]</scope>
    <source>
        <strain evidence="3 4">YSTF-M3</strain>
    </source>
</reference>
<keyword evidence="4" id="KW-1185">Reference proteome</keyword>
<feature type="compositionally biased region" description="Polar residues" evidence="1">
    <location>
        <begin position="200"/>
        <end position="272"/>
    </location>
</feature>
<organism evidence="3 4">
    <name type="scientific">Kordia aestuariivivens</name>
    <dbReference type="NCBI Taxonomy" id="2759037"/>
    <lineage>
        <taxon>Bacteria</taxon>
        <taxon>Pseudomonadati</taxon>
        <taxon>Bacteroidota</taxon>
        <taxon>Flavobacteriia</taxon>
        <taxon>Flavobacteriales</taxon>
        <taxon>Flavobacteriaceae</taxon>
        <taxon>Kordia</taxon>
    </lineage>
</organism>
<accession>A0ABR7Q9N6</accession>
<feature type="compositionally biased region" description="Low complexity" evidence="1">
    <location>
        <begin position="275"/>
        <end position="288"/>
    </location>
</feature>
<feature type="transmembrane region" description="Helical" evidence="2">
    <location>
        <begin position="46"/>
        <end position="68"/>
    </location>
</feature>
<feature type="region of interest" description="Disordered" evidence="1">
    <location>
        <begin position="76"/>
        <end position="311"/>
    </location>
</feature>
<feature type="compositionally biased region" description="Polar residues" evidence="1">
    <location>
        <begin position="158"/>
        <end position="192"/>
    </location>
</feature>
<evidence type="ECO:0000313" key="4">
    <source>
        <dbReference type="Proteomes" id="UP000619238"/>
    </source>
</evidence>
<keyword evidence="2" id="KW-0472">Membrane</keyword>
<sequence>MSDQKNIDNLFRETFKDFEASPDPELWDQISDKLDAKESKKKREGIVFLPWLYKGAGIAAALLLLFFVGNEFLNTNDNKIGSDEQTTSTVKKDSNSNETNSNTQLTDTDTEKDSSNDANSSSNEIVNDQERIANENGVDNNNIQQKKGSDTTVEKGNALQNAVAQENGTNTNTNTASQKASNSATNVVTNNKLIDKENAVVQNSNNKTDTSKNGIENGVNSATTNTNAVAQNSNNKTDTSKNGIENSVNLATTNTNAVAQNSNSKTDTSKNGIENGVNSAATNTNAVAQNDSNKSGNTDTTTNSETTTTETAVAEVKKDDIIKKSLLDVINDLHDLEKDTEVAEAKRKKWTISPNASPIYYNSISNGSPIDETFADNGKTGNVNLSYGVNVGYDVSKRLTVRSGIHKVDYSYSTQDIALVPSINGNDLTTIAFRTDAASFDIKDRQAPSNIVYSQYQLPTSESSIEEKQIEGNLNQRMSYIEVPVELKYAVLDKKLGINVIGGVSTLLLTENSIILDSPELYTELGEATNINNVSFSTNIGVGIDYKVSEQIELNVEPMLKYQLNTFSGNTGNFKPYSVGVYTGVSFRF</sequence>
<feature type="compositionally biased region" description="Polar residues" evidence="1">
    <location>
        <begin position="137"/>
        <end position="146"/>
    </location>
</feature>
<protein>
    <recommendedName>
        <fullName evidence="5">Outer membrane protein beta-barrel domain-containing protein</fullName>
    </recommendedName>
</protein>
<gene>
    <name evidence="3" type="ORF">H2O64_11365</name>
</gene>